<gene>
    <name evidence="6" type="ORF">PMACD_LOCUS14872</name>
</gene>
<evidence type="ECO:0000256" key="1">
    <source>
        <dbReference type="ARBA" id="ARBA00004613"/>
    </source>
</evidence>
<dbReference type="SUPFAM" id="SSF63825">
    <property type="entry name" value="YWTD domain"/>
    <property type="match status" value="1"/>
</dbReference>
<evidence type="ECO:0000256" key="2">
    <source>
        <dbReference type="ARBA" id="ARBA00009127"/>
    </source>
</evidence>
<name>A0A821XG16_9NEOP</name>
<keyword evidence="4 5" id="KW-0732">Signal</keyword>
<feature type="signal peptide" evidence="5">
    <location>
        <begin position="1"/>
        <end position="17"/>
    </location>
</feature>
<dbReference type="PANTHER" id="PTHR10009">
    <property type="entry name" value="PROTEIN YELLOW-RELATED"/>
    <property type="match status" value="1"/>
</dbReference>
<comment type="caution">
    <text evidence="6">The sequence shown here is derived from an EMBL/GenBank/DDBJ whole genome shotgun (WGS) entry which is preliminary data.</text>
</comment>
<comment type="subcellular location">
    <subcellularLocation>
        <location evidence="1">Secreted</location>
    </subcellularLocation>
</comment>
<dbReference type="InterPro" id="IPR011042">
    <property type="entry name" value="6-blade_b-propeller_TolB-like"/>
</dbReference>
<keyword evidence="3" id="KW-0964">Secreted</keyword>
<keyword evidence="7" id="KW-1185">Reference proteome</keyword>
<evidence type="ECO:0008006" key="8">
    <source>
        <dbReference type="Google" id="ProtNLM"/>
    </source>
</evidence>
<feature type="chain" id="PRO_5032351768" description="Yellow-f4" evidence="5">
    <location>
        <begin position="18"/>
        <end position="403"/>
    </location>
</feature>
<dbReference type="Gene3D" id="2.120.10.30">
    <property type="entry name" value="TolB, C-terminal domain"/>
    <property type="match status" value="1"/>
</dbReference>
<protein>
    <recommendedName>
        <fullName evidence="8">Yellow-f4</fullName>
    </recommendedName>
</protein>
<dbReference type="Proteomes" id="UP000663880">
    <property type="component" value="Unassembled WGS sequence"/>
</dbReference>
<dbReference type="PANTHER" id="PTHR10009:SF10">
    <property type="entry name" value="L-DOPACHROME TAUTOMERASE YELLOW-F-RELATED"/>
    <property type="match status" value="1"/>
</dbReference>
<dbReference type="Pfam" id="PF03022">
    <property type="entry name" value="MRJP"/>
    <property type="match status" value="1"/>
</dbReference>
<evidence type="ECO:0000256" key="4">
    <source>
        <dbReference type="ARBA" id="ARBA00022729"/>
    </source>
</evidence>
<reference evidence="6" key="1">
    <citation type="submission" date="2021-02" db="EMBL/GenBank/DDBJ databases">
        <authorList>
            <person name="Steward A R."/>
        </authorList>
    </citation>
    <scope>NUCLEOTIDE SEQUENCE</scope>
</reference>
<dbReference type="EMBL" id="CAJOBZ010000068">
    <property type="protein sequence ID" value="CAF4942640.1"/>
    <property type="molecule type" value="Genomic_DNA"/>
</dbReference>
<evidence type="ECO:0000313" key="6">
    <source>
        <dbReference type="EMBL" id="CAF4942640.1"/>
    </source>
</evidence>
<evidence type="ECO:0000256" key="3">
    <source>
        <dbReference type="ARBA" id="ARBA00022525"/>
    </source>
</evidence>
<evidence type="ECO:0000313" key="7">
    <source>
        <dbReference type="Proteomes" id="UP000663880"/>
    </source>
</evidence>
<sequence>MTHLALWFYLCFNYVLSHKLNEVFSWKQLNYDINGVFYRKNENYERRPDGVYFDDELEERDKFFLQYNNVPIGFEYDGHRVFVTVPRRRHGIPSTLNYVLLGDKSPSLHPYAAGTKLVSVYRPRIDVCQRLWMVDTGLLEVPGERQQVQKPSIVIFDLKTDKQILKHELKDSDLFNERTSGGLTSITVDVNKSKCNEAFAYITDLATNGIIVFSLSAKTTWRIEDPSFVFDKTALNFTVAGHTISWPDGIFSLALVDLNGRRMAYYHPLMSTNEYMIDTGYLKNNSFQGNNKLLGNRGPKTQSGSHAYHEKSKTIFYANVANDAILCWNVEKKMAPENVAIAVQDHEKLVYISDLKVIGDEVWVLVNQIPRFVFSTLDTKEPNYFIHRSQVKDLIRGTVCDRK</sequence>
<dbReference type="AlphaFoldDB" id="A0A821XG16"/>
<proteinExistence type="inferred from homology"/>
<organism evidence="6 7">
    <name type="scientific">Pieris macdunnoughi</name>
    <dbReference type="NCBI Taxonomy" id="345717"/>
    <lineage>
        <taxon>Eukaryota</taxon>
        <taxon>Metazoa</taxon>
        <taxon>Ecdysozoa</taxon>
        <taxon>Arthropoda</taxon>
        <taxon>Hexapoda</taxon>
        <taxon>Insecta</taxon>
        <taxon>Pterygota</taxon>
        <taxon>Neoptera</taxon>
        <taxon>Endopterygota</taxon>
        <taxon>Lepidoptera</taxon>
        <taxon>Glossata</taxon>
        <taxon>Ditrysia</taxon>
        <taxon>Papilionoidea</taxon>
        <taxon>Pieridae</taxon>
        <taxon>Pierinae</taxon>
        <taxon>Pieris</taxon>
    </lineage>
</organism>
<dbReference type="OrthoDB" id="7776143at2759"/>
<dbReference type="InterPro" id="IPR017996">
    <property type="entry name" value="MRJP/yellow-related"/>
</dbReference>
<dbReference type="GO" id="GO:0005576">
    <property type="term" value="C:extracellular region"/>
    <property type="evidence" value="ECO:0007669"/>
    <property type="project" value="UniProtKB-SubCell"/>
</dbReference>
<comment type="similarity">
    <text evidence="2">Belongs to the major royal jelly protein family.</text>
</comment>
<evidence type="ECO:0000256" key="5">
    <source>
        <dbReference type="SAM" id="SignalP"/>
    </source>
</evidence>
<accession>A0A821XG16</accession>